<dbReference type="Proteomes" id="UP001371456">
    <property type="component" value="Unassembled WGS sequence"/>
</dbReference>
<dbReference type="InterPro" id="IPR038765">
    <property type="entry name" value="Papain-like_cys_pep_sf"/>
</dbReference>
<accession>A0AAN8YG31</accession>
<evidence type="ECO:0000313" key="3">
    <source>
        <dbReference type="Proteomes" id="UP001371456"/>
    </source>
</evidence>
<dbReference type="PANTHER" id="PTHR33022">
    <property type="entry name" value="DUF1985 DOMAIN-CONTAINING PROTEIN"/>
    <property type="match status" value="1"/>
</dbReference>
<comment type="caution">
    <text evidence="2">The sequence shown here is derived from an EMBL/GenBank/DDBJ whole genome shotgun (WGS) entry which is preliminary data.</text>
</comment>
<organism evidence="2 3">
    <name type="scientific">Solanum bulbocastanum</name>
    <name type="common">Wild potato</name>
    <dbReference type="NCBI Taxonomy" id="147425"/>
    <lineage>
        <taxon>Eukaryota</taxon>
        <taxon>Viridiplantae</taxon>
        <taxon>Streptophyta</taxon>
        <taxon>Embryophyta</taxon>
        <taxon>Tracheophyta</taxon>
        <taxon>Spermatophyta</taxon>
        <taxon>Magnoliopsida</taxon>
        <taxon>eudicotyledons</taxon>
        <taxon>Gunneridae</taxon>
        <taxon>Pentapetalae</taxon>
        <taxon>asterids</taxon>
        <taxon>lamiids</taxon>
        <taxon>Solanales</taxon>
        <taxon>Solanaceae</taxon>
        <taxon>Solanoideae</taxon>
        <taxon>Solaneae</taxon>
        <taxon>Solanum</taxon>
    </lineage>
</organism>
<protein>
    <recommendedName>
        <fullName evidence="4">Ubiquitin-like protease family profile domain-containing protein</fullName>
    </recommendedName>
</protein>
<feature type="region of interest" description="Disordered" evidence="1">
    <location>
        <begin position="22"/>
        <end position="57"/>
    </location>
</feature>
<keyword evidence="3" id="KW-1185">Reference proteome</keyword>
<gene>
    <name evidence="2" type="ORF">RDI58_010521</name>
</gene>
<evidence type="ECO:0000256" key="1">
    <source>
        <dbReference type="SAM" id="MobiDB-lite"/>
    </source>
</evidence>
<dbReference type="AlphaFoldDB" id="A0AAN8YG31"/>
<evidence type="ECO:0008006" key="4">
    <source>
        <dbReference type="Google" id="ProtNLM"/>
    </source>
</evidence>
<dbReference type="PANTHER" id="PTHR33022:SF21">
    <property type="entry name" value="UBIQUITIN-LIKE PROTEASE FAMILY PROFILE DOMAIN-CONTAINING PROTEIN"/>
    <property type="match status" value="1"/>
</dbReference>
<evidence type="ECO:0000313" key="2">
    <source>
        <dbReference type="EMBL" id="KAK6791440.1"/>
    </source>
</evidence>
<sequence length="227" mass="25860">MNYSWKERSVITTIRLQKNNVIPENAFEQDNGKDEDEDDDFTSKPPTHKPNNKDKVKLKPDTFVNLTPPMSSKKRQDIKANEIAVLRQDLASFKNSENGSESPIHVPDLSNKNSMKGDNHHSAFSDKPHFDTNEFKGPDIPVVIIVLHTRSILDLYMIANNSDDTQYQHVAYDVTYVEDISQQGSNGLDCGIYLLAFAKILSDGEGILVKYIDAKFLRNRYDVLLWE</sequence>
<proteinExistence type="predicted"/>
<dbReference type="Gene3D" id="3.40.395.10">
    <property type="entry name" value="Adenoviral Proteinase, Chain A"/>
    <property type="match status" value="1"/>
</dbReference>
<dbReference type="EMBL" id="JBANQN010000004">
    <property type="protein sequence ID" value="KAK6791440.1"/>
    <property type="molecule type" value="Genomic_DNA"/>
</dbReference>
<name>A0AAN8YG31_SOLBU</name>
<reference evidence="2 3" key="1">
    <citation type="submission" date="2024-02" db="EMBL/GenBank/DDBJ databases">
        <title>de novo genome assembly of Solanum bulbocastanum strain 11H21.</title>
        <authorList>
            <person name="Hosaka A.J."/>
        </authorList>
    </citation>
    <scope>NUCLEOTIDE SEQUENCE [LARGE SCALE GENOMIC DNA]</scope>
    <source>
        <tissue evidence="2">Young leaves</tissue>
    </source>
</reference>
<dbReference type="SUPFAM" id="SSF54001">
    <property type="entry name" value="Cysteine proteinases"/>
    <property type="match status" value="1"/>
</dbReference>